<reference evidence="2 3" key="1">
    <citation type="journal article" date="2024" name="G3 (Bethesda)">
        <title>Genome assembly of Hibiscus sabdariffa L. provides insights into metabolisms of medicinal natural products.</title>
        <authorList>
            <person name="Kim T."/>
        </authorList>
    </citation>
    <scope>NUCLEOTIDE SEQUENCE [LARGE SCALE GENOMIC DNA]</scope>
    <source>
        <strain evidence="2">TK-2024</strain>
        <tissue evidence="2">Old leaves</tissue>
    </source>
</reference>
<dbReference type="EMBL" id="JBBPBM010000013">
    <property type="protein sequence ID" value="KAK8561997.1"/>
    <property type="molecule type" value="Genomic_DNA"/>
</dbReference>
<dbReference type="Proteomes" id="UP001472677">
    <property type="component" value="Unassembled WGS sequence"/>
</dbReference>
<proteinExistence type="predicted"/>
<protein>
    <submittedName>
        <fullName evidence="2">Uncharacterized protein</fullName>
    </submittedName>
</protein>
<feature type="signal peptide" evidence="1">
    <location>
        <begin position="1"/>
        <end position="23"/>
    </location>
</feature>
<evidence type="ECO:0000313" key="2">
    <source>
        <dbReference type="EMBL" id="KAK8561997.1"/>
    </source>
</evidence>
<evidence type="ECO:0000256" key="1">
    <source>
        <dbReference type="SAM" id="SignalP"/>
    </source>
</evidence>
<feature type="chain" id="PRO_5045751832" evidence="1">
    <location>
        <begin position="24"/>
        <end position="88"/>
    </location>
</feature>
<accession>A0ABR2EJ24</accession>
<organism evidence="2 3">
    <name type="scientific">Hibiscus sabdariffa</name>
    <name type="common">roselle</name>
    <dbReference type="NCBI Taxonomy" id="183260"/>
    <lineage>
        <taxon>Eukaryota</taxon>
        <taxon>Viridiplantae</taxon>
        <taxon>Streptophyta</taxon>
        <taxon>Embryophyta</taxon>
        <taxon>Tracheophyta</taxon>
        <taxon>Spermatophyta</taxon>
        <taxon>Magnoliopsida</taxon>
        <taxon>eudicotyledons</taxon>
        <taxon>Gunneridae</taxon>
        <taxon>Pentapetalae</taxon>
        <taxon>rosids</taxon>
        <taxon>malvids</taxon>
        <taxon>Malvales</taxon>
        <taxon>Malvaceae</taxon>
        <taxon>Malvoideae</taxon>
        <taxon>Hibiscus</taxon>
    </lineage>
</organism>
<keyword evidence="3" id="KW-1185">Reference proteome</keyword>
<evidence type="ECO:0000313" key="3">
    <source>
        <dbReference type="Proteomes" id="UP001472677"/>
    </source>
</evidence>
<comment type="caution">
    <text evidence="2">The sequence shown here is derived from an EMBL/GenBank/DDBJ whole genome shotgun (WGS) entry which is preliminary data.</text>
</comment>
<name>A0ABR2EJ24_9ROSI</name>
<gene>
    <name evidence="2" type="ORF">V6N12_049052</name>
</gene>
<sequence length="88" mass="9929">MVLAWANLIRVIVTLNFVFSEQAFEGLFLRQDDEVYDSETGMESSSINDHKLDVYKLDLPQGHIDTLAKCGITQFSLVDEDYAPVSKS</sequence>
<keyword evidence="1" id="KW-0732">Signal</keyword>